<dbReference type="RefSeq" id="XP_014157117.1">
    <property type="nucleotide sequence ID" value="XM_014301642.1"/>
</dbReference>
<accession>A0A0L0G2B7</accession>
<sequence>MRNSVFDITKAGDNDIVPARFFDDLSAVTEKCLSRGANDFNVGMELADSYIGAGVGATVDPVTSVAETGNGIVAWFVAVAAVVIGSASTTNRSRTTDDAVTKLGTKRTGFGTTGVGVFARGSVGVLGNGGETCDTATGVKMVVTGESRHFRVDVVNSEIVDVAFENLRTEEVIFIAMTV</sequence>
<protein>
    <submittedName>
        <fullName evidence="1">Uncharacterized protein</fullName>
    </submittedName>
</protein>
<evidence type="ECO:0000313" key="1">
    <source>
        <dbReference type="EMBL" id="KNC83215.1"/>
    </source>
</evidence>
<keyword evidence="2" id="KW-1185">Reference proteome</keyword>
<evidence type="ECO:0000313" key="2">
    <source>
        <dbReference type="Proteomes" id="UP000054560"/>
    </source>
</evidence>
<organism evidence="1 2">
    <name type="scientific">Sphaeroforma arctica JP610</name>
    <dbReference type="NCBI Taxonomy" id="667725"/>
    <lineage>
        <taxon>Eukaryota</taxon>
        <taxon>Ichthyosporea</taxon>
        <taxon>Ichthyophonida</taxon>
        <taxon>Sphaeroforma</taxon>
    </lineage>
</organism>
<dbReference type="EMBL" id="KQ241854">
    <property type="protein sequence ID" value="KNC83215.1"/>
    <property type="molecule type" value="Genomic_DNA"/>
</dbReference>
<name>A0A0L0G2B7_9EUKA</name>
<proteinExistence type="predicted"/>
<gene>
    <name evidence="1" type="ORF">SARC_04543</name>
</gene>
<dbReference type="AlphaFoldDB" id="A0A0L0G2B7"/>
<reference evidence="1 2" key="1">
    <citation type="submission" date="2011-02" db="EMBL/GenBank/DDBJ databases">
        <title>The Genome Sequence of Sphaeroforma arctica JP610.</title>
        <authorList>
            <consortium name="The Broad Institute Genome Sequencing Platform"/>
            <person name="Russ C."/>
            <person name="Cuomo C."/>
            <person name="Young S.K."/>
            <person name="Zeng Q."/>
            <person name="Gargeya S."/>
            <person name="Alvarado L."/>
            <person name="Berlin A."/>
            <person name="Chapman S.B."/>
            <person name="Chen Z."/>
            <person name="Freedman E."/>
            <person name="Gellesch M."/>
            <person name="Goldberg J."/>
            <person name="Griggs A."/>
            <person name="Gujja S."/>
            <person name="Heilman E."/>
            <person name="Heiman D."/>
            <person name="Howarth C."/>
            <person name="Mehta T."/>
            <person name="Neiman D."/>
            <person name="Pearson M."/>
            <person name="Roberts A."/>
            <person name="Saif S."/>
            <person name="Shea T."/>
            <person name="Shenoy N."/>
            <person name="Sisk P."/>
            <person name="Stolte C."/>
            <person name="Sykes S."/>
            <person name="White J."/>
            <person name="Yandava C."/>
            <person name="Burger G."/>
            <person name="Gray M.W."/>
            <person name="Holland P.W.H."/>
            <person name="King N."/>
            <person name="Lang F.B.F."/>
            <person name="Roger A.J."/>
            <person name="Ruiz-Trillo I."/>
            <person name="Haas B."/>
            <person name="Nusbaum C."/>
            <person name="Birren B."/>
        </authorList>
    </citation>
    <scope>NUCLEOTIDE SEQUENCE [LARGE SCALE GENOMIC DNA]</scope>
    <source>
        <strain evidence="1 2">JP610</strain>
    </source>
</reference>
<dbReference type="Proteomes" id="UP000054560">
    <property type="component" value="Unassembled WGS sequence"/>
</dbReference>
<dbReference type="GeneID" id="25905047"/>